<evidence type="ECO:0000313" key="4">
    <source>
        <dbReference type="Proteomes" id="UP001274830"/>
    </source>
</evidence>
<dbReference type="EMBL" id="JAUTXT010000001">
    <property type="protein sequence ID" value="KAK3679825.1"/>
    <property type="molecule type" value="Genomic_DNA"/>
</dbReference>
<gene>
    <name evidence="3" type="ORF">LTR78_000201</name>
</gene>
<dbReference type="Gene3D" id="3.90.280.10">
    <property type="entry name" value="PEBP-like"/>
    <property type="match status" value="1"/>
</dbReference>
<protein>
    <recommendedName>
        <fullName evidence="5">PEBP-like protein</fullName>
    </recommendedName>
</protein>
<dbReference type="GO" id="GO:0046578">
    <property type="term" value="P:regulation of Ras protein signal transduction"/>
    <property type="evidence" value="ECO:0007669"/>
    <property type="project" value="TreeGrafter"/>
</dbReference>
<evidence type="ECO:0000313" key="3">
    <source>
        <dbReference type="EMBL" id="KAK3679825.1"/>
    </source>
</evidence>
<dbReference type="PANTHER" id="PTHR11362:SF148">
    <property type="entry name" value="CARBOXYPEPTIDASE Y INHIBITOR"/>
    <property type="match status" value="1"/>
</dbReference>
<dbReference type="GO" id="GO:0030162">
    <property type="term" value="P:regulation of proteolysis"/>
    <property type="evidence" value="ECO:0007669"/>
    <property type="project" value="TreeGrafter"/>
</dbReference>
<dbReference type="Pfam" id="PF01161">
    <property type="entry name" value="PBP"/>
    <property type="match status" value="1"/>
</dbReference>
<dbReference type="Proteomes" id="UP001274830">
    <property type="component" value="Unassembled WGS sequence"/>
</dbReference>
<dbReference type="InterPro" id="IPR008914">
    <property type="entry name" value="PEBP"/>
</dbReference>
<evidence type="ECO:0000256" key="2">
    <source>
        <dbReference type="SAM" id="SignalP"/>
    </source>
</evidence>
<feature type="signal peptide" evidence="2">
    <location>
        <begin position="1"/>
        <end position="20"/>
    </location>
</feature>
<dbReference type="InterPro" id="IPR035810">
    <property type="entry name" value="PEBP_euk"/>
</dbReference>
<dbReference type="InterPro" id="IPR036610">
    <property type="entry name" value="PEBP-like_sf"/>
</dbReference>
<keyword evidence="2" id="KW-0732">Signal</keyword>
<reference evidence="3" key="1">
    <citation type="submission" date="2023-07" db="EMBL/GenBank/DDBJ databases">
        <title>Black Yeasts Isolated from many extreme environments.</title>
        <authorList>
            <person name="Coleine C."/>
            <person name="Stajich J.E."/>
            <person name="Selbmann L."/>
        </authorList>
    </citation>
    <scope>NUCLEOTIDE SEQUENCE</scope>
    <source>
        <strain evidence="3">CCFEE 5485</strain>
    </source>
</reference>
<keyword evidence="4" id="KW-1185">Reference proteome</keyword>
<feature type="transmembrane region" description="Helical" evidence="1">
    <location>
        <begin position="225"/>
        <end position="248"/>
    </location>
</feature>
<keyword evidence="1" id="KW-1133">Transmembrane helix</keyword>
<dbReference type="PANTHER" id="PTHR11362">
    <property type="entry name" value="PHOSPHATIDYLETHANOLAMINE-BINDING PROTEIN"/>
    <property type="match status" value="1"/>
</dbReference>
<name>A0AAE0WY31_9PEZI</name>
<feature type="chain" id="PRO_5042280581" description="PEBP-like protein" evidence="2">
    <location>
        <begin position="21"/>
        <end position="249"/>
    </location>
</feature>
<dbReference type="GO" id="GO:0030414">
    <property type="term" value="F:peptidase inhibitor activity"/>
    <property type="evidence" value="ECO:0007669"/>
    <property type="project" value="TreeGrafter"/>
</dbReference>
<keyword evidence="1" id="KW-0472">Membrane</keyword>
<dbReference type="SUPFAM" id="SSF49777">
    <property type="entry name" value="PEBP-like"/>
    <property type="match status" value="1"/>
</dbReference>
<evidence type="ECO:0000256" key="1">
    <source>
        <dbReference type="SAM" id="Phobius"/>
    </source>
</evidence>
<organism evidence="3 4">
    <name type="scientific">Recurvomyces mirabilis</name>
    <dbReference type="NCBI Taxonomy" id="574656"/>
    <lineage>
        <taxon>Eukaryota</taxon>
        <taxon>Fungi</taxon>
        <taxon>Dikarya</taxon>
        <taxon>Ascomycota</taxon>
        <taxon>Pezizomycotina</taxon>
        <taxon>Dothideomycetes</taxon>
        <taxon>Dothideomycetidae</taxon>
        <taxon>Mycosphaerellales</taxon>
        <taxon>Teratosphaeriaceae</taxon>
        <taxon>Recurvomyces</taxon>
    </lineage>
</organism>
<dbReference type="CDD" id="cd00866">
    <property type="entry name" value="PEBP_euk"/>
    <property type="match status" value="1"/>
</dbReference>
<accession>A0AAE0WY31</accession>
<dbReference type="AlphaFoldDB" id="A0AAE0WY31"/>
<keyword evidence="1" id="KW-0812">Transmembrane</keyword>
<sequence>MYTPSWTAACALALSTLASAQTPPGSSPSASQNLAVSYNGTQVTPNVLLPQPLVATQPSVTYSSALNGTYMLALLDLSISASSYNASGPKAPGLEPCRTTRLHWLQGNVTRASNGSLVAGSAPIAMYAGPMPPLNDIPHTYTFYLLRQPANFTLPAWDAGRDLLNASASARMNFSIQAIANQVGAPVAANYMRVQNAKNNATGTASNGTCPSNSTTGNAGTPAPYTGVAATMGANAALVLVAVLAFALL</sequence>
<comment type="caution">
    <text evidence="3">The sequence shown here is derived from an EMBL/GenBank/DDBJ whole genome shotgun (WGS) entry which is preliminary data.</text>
</comment>
<proteinExistence type="predicted"/>
<evidence type="ECO:0008006" key="5">
    <source>
        <dbReference type="Google" id="ProtNLM"/>
    </source>
</evidence>
<dbReference type="GO" id="GO:0005543">
    <property type="term" value="F:phospholipid binding"/>
    <property type="evidence" value="ECO:0007669"/>
    <property type="project" value="TreeGrafter"/>
</dbReference>